<dbReference type="Pfam" id="PF00456">
    <property type="entry name" value="Transketolase_N"/>
    <property type="match status" value="1"/>
</dbReference>
<dbReference type="SUPFAM" id="SSF52518">
    <property type="entry name" value="Thiamin diphosphate-binding fold (THDP-binding)"/>
    <property type="match status" value="2"/>
</dbReference>
<comment type="similarity">
    <text evidence="4">Belongs to the transketolase family.</text>
</comment>
<organism evidence="6 7">
    <name type="scientific">Dethiosulfovibrio marinus</name>
    <dbReference type="NCBI Taxonomy" id="133532"/>
    <lineage>
        <taxon>Bacteria</taxon>
        <taxon>Thermotogati</taxon>
        <taxon>Synergistota</taxon>
        <taxon>Synergistia</taxon>
        <taxon>Synergistales</taxon>
        <taxon>Dethiosulfovibrionaceae</taxon>
        <taxon>Dethiosulfovibrio</taxon>
    </lineage>
</organism>
<gene>
    <name evidence="6" type="ORF">L2W38_03065</name>
</gene>
<evidence type="ECO:0000256" key="3">
    <source>
        <dbReference type="ARBA" id="ARBA00001964"/>
    </source>
</evidence>
<reference evidence="6 7" key="1">
    <citation type="submission" date="2022-01" db="EMBL/GenBank/DDBJ databases">
        <title>Dethiosulfovibrio faecalis sp. nov., a novel proteolytic, non-sulfur-reducing bacterium isolated from a marine aquaculture solid waste bioreactor.</title>
        <authorList>
            <person name="Grabowski S."/>
            <person name="Apolinario E."/>
            <person name="Schneider N."/>
            <person name="Marshall C.W."/>
            <person name="Sowers K.R."/>
        </authorList>
    </citation>
    <scope>NUCLEOTIDE SEQUENCE [LARGE SCALE GENOMIC DNA]</scope>
    <source>
        <strain evidence="6 7">DSM 12537</strain>
    </source>
</reference>
<dbReference type="InterPro" id="IPR009014">
    <property type="entry name" value="Transketo_C/PFOR_II"/>
</dbReference>
<proteinExistence type="inferred from homology"/>
<dbReference type="InterPro" id="IPR029061">
    <property type="entry name" value="THDP-binding"/>
</dbReference>
<evidence type="ECO:0000259" key="5">
    <source>
        <dbReference type="SMART" id="SM00861"/>
    </source>
</evidence>
<dbReference type="SUPFAM" id="SSF52922">
    <property type="entry name" value="TK C-terminal domain-like"/>
    <property type="match status" value="1"/>
</dbReference>
<dbReference type="GO" id="GO:0004802">
    <property type="term" value="F:transketolase activity"/>
    <property type="evidence" value="ECO:0007669"/>
    <property type="project" value="UniProtKB-EC"/>
</dbReference>
<dbReference type="Pfam" id="PF02780">
    <property type="entry name" value="Transketolase_C"/>
    <property type="match status" value="1"/>
</dbReference>
<dbReference type="Gene3D" id="3.40.50.970">
    <property type="match status" value="2"/>
</dbReference>
<keyword evidence="7" id="KW-1185">Reference proteome</keyword>
<evidence type="ECO:0000313" key="7">
    <source>
        <dbReference type="Proteomes" id="UP001200430"/>
    </source>
</evidence>
<evidence type="ECO:0000313" key="6">
    <source>
        <dbReference type="EMBL" id="MCF4141799.1"/>
    </source>
</evidence>
<comment type="cofactor">
    <cofactor evidence="2">
        <name>Mg(2+)</name>
        <dbReference type="ChEBI" id="CHEBI:18420"/>
    </cofactor>
</comment>
<sequence length="635" mass="67621">MVKYDLNDVKLNEMEEAARRCSGLAVSMVARAKSGHPAGSLSSMKLYLAAYDMADLTPENCDGTDRDYVVISHGHTSPAAYAVLAHNGFVDPLEAVADFRRCGSAFQGHVERAIPGIDWGSGNLGQGLSAGVGYGLALKKRGLDRHVYVLMGDGEQPKGQIAEARRIAVAHGIKDITVLVDMNDIQISGKVEDVMPVNVEALWKADGWAVLEADGHDFRSIYRAMEEARGMDVPVVILCSTVMGKGVSFMEDRPDYHGKAATGDLYRQAMEELGQPDILVEVASLGDRVHYRGRSLEIPAVSIDIGSPRTYGVEEKVDNRSGFGNALADLGSLNCGVEGRTPILVFDCDLAGSVKTASFAKACPDGFIQCGIQEHSTATVAGAASCCGVIPVWADFGVFGLAEAYNQQRLNDINHGNLKLALTHVGLDVGEDGMTHQCIDYVSLLANTFGWKLVVPSDPNQADRATRWALADRGNVCLAMGRSTLHPLSDGKGKPFFGGDEAFRYGDAHLLRDGGDCAVLALGAMASKAMEAADRLSDKGIEIKVYAVSCPLEVDMDALKDACSTGNVIALEDHCARTGMGSIWSSAAAEAGLTGRWSFMGVKRYGDSGPSSDVYEAMGLSSEGLVAEVERLLRG</sequence>
<dbReference type="InterPro" id="IPR005474">
    <property type="entry name" value="Transketolase_N"/>
</dbReference>
<comment type="cofactor">
    <cofactor evidence="1">
        <name>Mn(2+)</name>
        <dbReference type="ChEBI" id="CHEBI:29035"/>
    </cofactor>
</comment>
<dbReference type="NCBIfam" id="NF004556">
    <property type="entry name" value="PRK05899.2-2"/>
    <property type="match status" value="1"/>
</dbReference>
<dbReference type="PANTHER" id="PTHR43825:SF1">
    <property type="entry name" value="TRANSKETOLASE-LIKE PYRIMIDINE-BINDING DOMAIN-CONTAINING PROTEIN"/>
    <property type="match status" value="1"/>
</dbReference>
<dbReference type="EMBL" id="JAKGUD010000002">
    <property type="protein sequence ID" value="MCF4141799.1"/>
    <property type="molecule type" value="Genomic_DNA"/>
</dbReference>
<dbReference type="PANTHER" id="PTHR43825">
    <property type="entry name" value="PYRUVATE DEHYDROGENASE E1 COMPONENT"/>
    <property type="match status" value="1"/>
</dbReference>
<dbReference type="RefSeq" id="WP_236098527.1">
    <property type="nucleotide sequence ID" value="NZ_JAKGUD010000002.1"/>
</dbReference>
<dbReference type="InterPro" id="IPR051157">
    <property type="entry name" value="PDH/Transketolase"/>
</dbReference>
<dbReference type="CDD" id="cd07033">
    <property type="entry name" value="TPP_PYR_DXS_TK_like"/>
    <property type="match status" value="1"/>
</dbReference>
<comment type="caution">
    <text evidence="6">The sequence shown here is derived from an EMBL/GenBank/DDBJ whole genome shotgun (WGS) entry which is preliminary data.</text>
</comment>
<dbReference type="Pfam" id="PF02779">
    <property type="entry name" value="Transket_pyr"/>
    <property type="match status" value="1"/>
</dbReference>
<evidence type="ECO:0000256" key="2">
    <source>
        <dbReference type="ARBA" id="ARBA00001946"/>
    </source>
</evidence>
<evidence type="ECO:0000256" key="4">
    <source>
        <dbReference type="ARBA" id="ARBA00007131"/>
    </source>
</evidence>
<dbReference type="InterPro" id="IPR005475">
    <property type="entry name" value="Transketolase-like_Pyr-bd"/>
</dbReference>
<dbReference type="Proteomes" id="UP001200430">
    <property type="component" value="Unassembled WGS sequence"/>
</dbReference>
<accession>A0ABS9EKR4</accession>
<dbReference type="InterPro" id="IPR033248">
    <property type="entry name" value="Transketolase_C"/>
</dbReference>
<evidence type="ECO:0000256" key="1">
    <source>
        <dbReference type="ARBA" id="ARBA00001936"/>
    </source>
</evidence>
<comment type="cofactor">
    <cofactor evidence="3">
        <name>thiamine diphosphate</name>
        <dbReference type="ChEBI" id="CHEBI:58937"/>
    </cofactor>
</comment>
<dbReference type="EC" id="2.2.1.1" evidence="6"/>
<feature type="domain" description="Transketolase-like pyrimidine-binding" evidence="5">
    <location>
        <begin position="317"/>
        <end position="488"/>
    </location>
</feature>
<name>A0ABS9EKR4_9BACT</name>
<dbReference type="Gene3D" id="3.40.50.920">
    <property type="match status" value="1"/>
</dbReference>
<keyword evidence="6" id="KW-0808">Transferase</keyword>
<dbReference type="SMART" id="SM00861">
    <property type="entry name" value="Transket_pyr"/>
    <property type="match status" value="1"/>
</dbReference>
<protein>
    <submittedName>
        <fullName evidence="6">Transketolase</fullName>
        <ecNumber evidence="6">2.2.1.1</ecNumber>
    </submittedName>
</protein>